<feature type="compositionally biased region" description="Low complexity" evidence="12">
    <location>
        <begin position="531"/>
        <end position="550"/>
    </location>
</feature>
<sequence length="600" mass="63834">MRIISTIALVLLHSARALAAFGYTTSGNSIRVDTGGGLVYDVNKSNGDITSLKYNGVEYQSNVKMSAINSGLGTSTVSAAMVNGYVKITIKAGGLPVTHYFVAKSGDPTIYMATYITGEVDPGELRWLARMRKEVLPTGVHMPVSEIAGCTAFEGKDTFKCSNGQTRCKMYSSDRFIDDIVHGVTGTNVGIWMIMPGTAYETSAGGPFMRDINNQGGDQQELYWYMNSGHVRTEPWRLGLMGPYAMTFTTGARPSGDLDTSFFSGLDIQGYVAKSGRGTVSGSATGVPSKFETVLHWYNDKAQYWTKASGGKYTSPLMKPGSYAMKMYRGEYPVASSTVSVTAGGTTTKDIASTESNPSVIWRVGEFDGQPFELKNGDKIERMHPSDSRMSSWGGTYTVGSSSSKDFPMALFSKAGGTATINFDLASNQVVATTLRISTTLSFKGGRPNAKINSWQGNDPGAPKLIDSRGVTRGAYRGYGEQYSWNVPASALKTGRNTLTLGVYGSGDAEFLSANYIVDAIELQGPRGANSPSESDSGTPSSQVSSQPVQTPSPTPDPIPTPAPTPEPPSGGGCEQKEWAQCGGVNFSDCKTCASGLKCA</sequence>
<dbReference type="GO" id="GO:0005576">
    <property type="term" value="C:extracellular region"/>
    <property type="evidence" value="ECO:0007669"/>
    <property type="project" value="UniProtKB-SubCell"/>
</dbReference>
<keyword evidence="6 13" id="KW-0732">Signal</keyword>
<evidence type="ECO:0000259" key="14">
    <source>
        <dbReference type="Pfam" id="PF00734"/>
    </source>
</evidence>
<keyword evidence="8" id="KW-0456">Lyase</keyword>
<dbReference type="EC" id="4.2.2.23" evidence="4"/>
<feature type="non-terminal residue" evidence="18">
    <location>
        <position position="600"/>
    </location>
</feature>
<evidence type="ECO:0000259" key="17">
    <source>
        <dbReference type="Pfam" id="PF14686"/>
    </source>
</evidence>
<dbReference type="InterPro" id="IPR016590">
    <property type="entry name" value="Rhamnogalacturonase_B"/>
</dbReference>
<accession>A0A9P4VQJ4</accession>
<dbReference type="InterPro" id="IPR029411">
    <property type="entry name" value="RG-lyase_III"/>
</dbReference>
<evidence type="ECO:0000259" key="16">
    <source>
        <dbReference type="Pfam" id="PF14683"/>
    </source>
</evidence>
<feature type="signal peptide" evidence="13">
    <location>
        <begin position="1"/>
        <end position="19"/>
    </location>
</feature>
<comment type="caution">
    <text evidence="18">The sequence shown here is derived from an EMBL/GenBank/DDBJ whole genome shotgun (WGS) entry which is preliminary data.</text>
</comment>
<dbReference type="OrthoDB" id="114708at2759"/>
<dbReference type="CDD" id="cd10317">
    <property type="entry name" value="RGL4_C"/>
    <property type="match status" value="1"/>
</dbReference>
<evidence type="ECO:0000256" key="3">
    <source>
        <dbReference type="ARBA" id="ARBA00010418"/>
    </source>
</evidence>
<dbReference type="Pfam" id="PF09284">
    <property type="entry name" value="RhgB_N"/>
    <property type="match status" value="1"/>
</dbReference>
<evidence type="ECO:0000256" key="5">
    <source>
        <dbReference type="ARBA" id="ARBA00022525"/>
    </source>
</evidence>
<dbReference type="InterPro" id="IPR008979">
    <property type="entry name" value="Galactose-bd-like_sf"/>
</dbReference>
<evidence type="ECO:0000256" key="2">
    <source>
        <dbReference type="ARBA" id="ARBA00004613"/>
    </source>
</evidence>
<dbReference type="InterPro" id="IPR011013">
    <property type="entry name" value="Gal_mutarotase_sf_dom"/>
</dbReference>
<dbReference type="Pfam" id="PF14686">
    <property type="entry name" value="fn3_3"/>
    <property type="match status" value="1"/>
</dbReference>
<evidence type="ECO:0000256" key="9">
    <source>
        <dbReference type="ARBA" id="ARBA00023277"/>
    </source>
</evidence>
<dbReference type="InterPro" id="IPR013784">
    <property type="entry name" value="Carb-bd-like_fold"/>
</dbReference>
<dbReference type="Proteomes" id="UP000799429">
    <property type="component" value="Unassembled WGS sequence"/>
</dbReference>
<name>A0A9P4VQJ4_9PEZI</name>
<reference evidence="18" key="1">
    <citation type="journal article" date="2020" name="Stud. Mycol.">
        <title>101 Dothideomycetes genomes: a test case for predicting lifestyles and emergence of pathogens.</title>
        <authorList>
            <person name="Haridas S."/>
            <person name="Albert R."/>
            <person name="Binder M."/>
            <person name="Bloem J."/>
            <person name="Labutti K."/>
            <person name="Salamov A."/>
            <person name="Andreopoulos B."/>
            <person name="Baker S."/>
            <person name="Barry K."/>
            <person name="Bills G."/>
            <person name="Bluhm B."/>
            <person name="Cannon C."/>
            <person name="Castanera R."/>
            <person name="Culley D."/>
            <person name="Daum C."/>
            <person name="Ezra D."/>
            <person name="Gonzalez J."/>
            <person name="Henrissat B."/>
            <person name="Kuo A."/>
            <person name="Liang C."/>
            <person name="Lipzen A."/>
            <person name="Lutzoni F."/>
            <person name="Magnuson J."/>
            <person name="Mondo S."/>
            <person name="Nolan M."/>
            <person name="Ohm R."/>
            <person name="Pangilinan J."/>
            <person name="Park H.-J."/>
            <person name="Ramirez L."/>
            <person name="Alfaro M."/>
            <person name="Sun H."/>
            <person name="Tritt A."/>
            <person name="Yoshinaga Y."/>
            <person name="Zwiers L.-H."/>
            <person name="Turgeon B."/>
            <person name="Goodwin S."/>
            <person name="Spatafora J."/>
            <person name="Crous P."/>
            <person name="Grigoriev I."/>
        </authorList>
    </citation>
    <scope>NUCLEOTIDE SEQUENCE</scope>
    <source>
        <strain evidence="18">CBS 101060</strain>
    </source>
</reference>
<organism evidence="18 19">
    <name type="scientific">Patellaria atrata CBS 101060</name>
    <dbReference type="NCBI Taxonomy" id="1346257"/>
    <lineage>
        <taxon>Eukaryota</taxon>
        <taxon>Fungi</taxon>
        <taxon>Dikarya</taxon>
        <taxon>Ascomycota</taxon>
        <taxon>Pezizomycotina</taxon>
        <taxon>Dothideomycetes</taxon>
        <taxon>Dothideomycetes incertae sedis</taxon>
        <taxon>Patellariales</taxon>
        <taxon>Patellariaceae</taxon>
        <taxon>Patellaria</taxon>
    </lineage>
</organism>
<keyword evidence="9" id="KW-0119">Carbohydrate metabolism</keyword>
<dbReference type="Gene3D" id="2.70.98.10">
    <property type="match status" value="1"/>
</dbReference>
<dbReference type="SUPFAM" id="SSF74650">
    <property type="entry name" value="Galactose mutarotase-like"/>
    <property type="match status" value="1"/>
</dbReference>
<evidence type="ECO:0000256" key="1">
    <source>
        <dbReference type="ARBA" id="ARBA00001324"/>
    </source>
</evidence>
<keyword evidence="11" id="KW-0624">Polysaccharide degradation</keyword>
<feature type="compositionally biased region" description="Pro residues" evidence="12">
    <location>
        <begin position="551"/>
        <end position="569"/>
    </location>
</feature>
<evidence type="ECO:0000256" key="7">
    <source>
        <dbReference type="ARBA" id="ARBA00023157"/>
    </source>
</evidence>
<feature type="domain" description="CBM1" evidence="14">
    <location>
        <begin position="578"/>
        <end position="599"/>
    </location>
</feature>
<feature type="domain" description="Rhamnogalacturonan lyase" evidence="17">
    <location>
        <begin position="276"/>
        <end position="348"/>
    </location>
</feature>
<evidence type="ECO:0000259" key="15">
    <source>
        <dbReference type="Pfam" id="PF09284"/>
    </source>
</evidence>
<proteinExistence type="inferred from homology"/>
<comment type="similarity">
    <text evidence="3">Belongs to the polysaccharide lyase 4 family.</text>
</comment>
<feature type="region of interest" description="Disordered" evidence="12">
    <location>
        <begin position="525"/>
        <end position="576"/>
    </location>
</feature>
<dbReference type="PANTHER" id="PTHR36574">
    <property type="entry name" value="RHAMNOGALACTURONATE LYASE-RELATED"/>
    <property type="match status" value="1"/>
</dbReference>
<comment type="subcellular location">
    <subcellularLocation>
        <location evidence="2">Secreted</location>
    </subcellularLocation>
</comment>
<dbReference type="Gene3D" id="2.60.120.260">
    <property type="entry name" value="Galactose-binding domain-like"/>
    <property type="match status" value="1"/>
</dbReference>
<evidence type="ECO:0000256" key="13">
    <source>
        <dbReference type="SAM" id="SignalP"/>
    </source>
</evidence>
<dbReference type="GO" id="GO:0045490">
    <property type="term" value="P:pectin catabolic process"/>
    <property type="evidence" value="ECO:0007669"/>
    <property type="project" value="TreeGrafter"/>
</dbReference>
<dbReference type="InterPro" id="IPR014718">
    <property type="entry name" value="GH-type_carb-bd"/>
</dbReference>
<dbReference type="InterPro" id="IPR029413">
    <property type="entry name" value="RG-lyase_II"/>
</dbReference>
<evidence type="ECO:0000313" key="18">
    <source>
        <dbReference type="EMBL" id="KAF2837867.1"/>
    </source>
</evidence>
<comment type="catalytic activity">
    <reaction evidence="1">
        <text>Endotype eliminative cleavage of L-alpha-rhamnopyranosyl-(1-&gt;4)-alpha-D-galactopyranosyluronic acid bonds of rhamnogalacturonan I domains in ramified hairy regions of pectin leaving L-rhamnopyranose at the reducing end and 4-deoxy-4,5-unsaturated D-galactopyranosyluronic acid at the non-reducing end.</text>
        <dbReference type="EC" id="4.2.2.23"/>
    </reaction>
</comment>
<gene>
    <name evidence="18" type="ORF">M501DRAFT_957344</name>
</gene>
<dbReference type="InterPro" id="IPR000254">
    <property type="entry name" value="CBD"/>
</dbReference>
<keyword evidence="10" id="KW-0961">Cell wall biogenesis/degradation</keyword>
<dbReference type="PANTHER" id="PTHR36574:SF1">
    <property type="entry name" value="RHAMNOGALACTURONATE LYASE-RELATED"/>
    <property type="match status" value="1"/>
</dbReference>
<feature type="domain" description="Rhamnogalacturonan lyase" evidence="16">
    <location>
        <begin position="361"/>
        <end position="523"/>
    </location>
</feature>
<dbReference type="SUPFAM" id="SSF49785">
    <property type="entry name" value="Galactose-binding domain-like"/>
    <property type="match status" value="1"/>
</dbReference>
<dbReference type="Pfam" id="PF14683">
    <property type="entry name" value="CBM-like"/>
    <property type="match status" value="1"/>
</dbReference>
<dbReference type="Pfam" id="PF00734">
    <property type="entry name" value="CBM_1"/>
    <property type="match status" value="1"/>
</dbReference>
<dbReference type="CDD" id="cd10320">
    <property type="entry name" value="RGL4_N"/>
    <property type="match status" value="1"/>
</dbReference>
<dbReference type="GO" id="GO:0030248">
    <property type="term" value="F:cellulose binding"/>
    <property type="evidence" value="ECO:0007669"/>
    <property type="project" value="InterPro"/>
</dbReference>
<evidence type="ECO:0000256" key="11">
    <source>
        <dbReference type="ARBA" id="ARBA00023326"/>
    </source>
</evidence>
<feature type="domain" description="Rhamnogalacturonase B N-terminal" evidence="15">
    <location>
        <begin position="21"/>
        <end position="270"/>
    </location>
</feature>
<keyword evidence="7" id="KW-1015">Disulfide bond</keyword>
<evidence type="ECO:0000313" key="19">
    <source>
        <dbReference type="Proteomes" id="UP000799429"/>
    </source>
</evidence>
<feature type="chain" id="PRO_5040192186" description="rhamnogalacturonan endolyase" evidence="13">
    <location>
        <begin position="20"/>
        <end position="600"/>
    </location>
</feature>
<protein>
    <recommendedName>
        <fullName evidence="4">rhamnogalacturonan endolyase</fullName>
        <ecNumber evidence="4">4.2.2.23</ecNumber>
    </recommendedName>
</protein>
<evidence type="ECO:0000256" key="6">
    <source>
        <dbReference type="ARBA" id="ARBA00022729"/>
    </source>
</evidence>
<dbReference type="GO" id="GO:0102210">
    <property type="term" value="F:rhamnogalacturonan endolyase activity"/>
    <property type="evidence" value="ECO:0007669"/>
    <property type="project" value="UniProtKB-EC"/>
</dbReference>
<dbReference type="SUPFAM" id="SSF49452">
    <property type="entry name" value="Starch-binding domain-like"/>
    <property type="match status" value="1"/>
</dbReference>
<keyword evidence="19" id="KW-1185">Reference proteome</keyword>
<dbReference type="AlphaFoldDB" id="A0A9P4VQJ4"/>
<evidence type="ECO:0000256" key="4">
    <source>
        <dbReference type="ARBA" id="ARBA00012437"/>
    </source>
</evidence>
<evidence type="ECO:0000256" key="8">
    <source>
        <dbReference type="ARBA" id="ARBA00023239"/>
    </source>
</evidence>
<dbReference type="GO" id="GO:0071555">
    <property type="term" value="P:cell wall organization"/>
    <property type="evidence" value="ECO:0007669"/>
    <property type="project" value="UniProtKB-KW"/>
</dbReference>
<dbReference type="Gene3D" id="2.60.40.1120">
    <property type="entry name" value="Carboxypeptidase-like, regulatory domain"/>
    <property type="match status" value="1"/>
</dbReference>
<evidence type="ECO:0000256" key="10">
    <source>
        <dbReference type="ARBA" id="ARBA00023316"/>
    </source>
</evidence>
<evidence type="ECO:0000256" key="12">
    <source>
        <dbReference type="SAM" id="MobiDB-lite"/>
    </source>
</evidence>
<keyword evidence="5" id="KW-0964">Secreted</keyword>
<dbReference type="InterPro" id="IPR015364">
    <property type="entry name" value="RhgB_N"/>
</dbReference>
<dbReference type="EMBL" id="MU006098">
    <property type="protein sequence ID" value="KAF2837867.1"/>
    <property type="molecule type" value="Genomic_DNA"/>
</dbReference>